<dbReference type="AlphaFoldDB" id="A0AAD6RN79"/>
<proteinExistence type="predicted"/>
<keyword evidence="2" id="KW-1185">Reference proteome</keyword>
<accession>A0AAD6RN79</accession>
<sequence>MKVWNTNQSAYLTSLMHVVASDVPCFPCAF</sequence>
<evidence type="ECO:0000313" key="2">
    <source>
        <dbReference type="Proteomes" id="UP001164929"/>
    </source>
</evidence>
<gene>
    <name evidence="1" type="ORF">NC653_001784</name>
</gene>
<name>A0AAD6RN79_9ROSI</name>
<dbReference type="Proteomes" id="UP001164929">
    <property type="component" value="Chromosome 1"/>
</dbReference>
<comment type="caution">
    <text evidence="1">The sequence shown here is derived from an EMBL/GenBank/DDBJ whole genome shotgun (WGS) entry which is preliminary data.</text>
</comment>
<evidence type="ECO:0000313" key="1">
    <source>
        <dbReference type="EMBL" id="KAJ7011455.1"/>
    </source>
</evidence>
<protein>
    <submittedName>
        <fullName evidence="1">Uncharacterized protein</fullName>
    </submittedName>
</protein>
<dbReference type="EMBL" id="JAQIZT010000001">
    <property type="protein sequence ID" value="KAJ7011455.1"/>
    <property type="molecule type" value="Genomic_DNA"/>
</dbReference>
<organism evidence="1 2">
    <name type="scientific">Populus alba x Populus x berolinensis</name>
    <dbReference type="NCBI Taxonomy" id="444605"/>
    <lineage>
        <taxon>Eukaryota</taxon>
        <taxon>Viridiplantae</taxon>
        <taxon>Streptophyta</taxon>
        <taxon>Embryophyta</taxon>
        <taxon>Tracheophyta</taxon>
        <taxon>Spermatophyta</taxon>
        <taxon>Magnoliopsida</taxon>
        <taxon>eudicotyledons</taxon>
        <taxon>Gunneridae</taxon>
        <taxon>Pentapetalae</taxon>
        <taxon>rosids</taxon>
        <taxon>fabids</taxon>
        <taxon>Malpighiales</taxon>
        <taxon>Salicaceae</taxon>
        <taxon>Saliceae</taxon>
        <taxon>Populus</taxon>
    </lineage>
</organism>
<reference evidence="1 2" key="1">
    <citation type="journal article" date="2023" name="Mol. Ecol. Resour.">
        <title>Chromosome-level genome assembly of a triploid poplar Populus alba 'Berolinensis'.</title>
        <authorList>
            <person name="Chen S."/>
            <person name="Yu Y."/>
            <person name="Wang X."/>
            <person name="Wang S."/>
            <person name="Zhang T."/>
            <person name="Zhou Y."/>
            <person name="He R."/>
            <person name="Meng N."/>
            <person name="Wang Y."/>
            <person name="Liu W."/>
            <person name="Liu Z."/>
            <person name="Liu J."/>
            <person name="Guo Q."/>
            <person name="Huang H."/>
            <person name="Sederoff R.R."/>
            <person name="Wang G."/>
            <person name="Qu G."/>
            <person name="Chen S."/>
        </authorList>
    </citation>
    <scope>NUCLEOTIDE SEQUENCE [LARGE SCALE GENOMIC DNA]</scope>
    <source>
        <strain evidence="1">SC-2020</strain>
    </source>
</reference>